<dbReference type="Pfam" id="PF00188">
    <property type="entry name" value="CAP"/>
    <property type="match status" value="1"/>
</dbReference>
<dbReference type="PRINTS" id="PR00837">
    <property type="entry name" value="V5TPXLIKE"/>
</dbReference>
<dbReference type="InterPro" id="IPR014044">
    <property type="entry name" value="CAP_dom"/>
</dbReference>
<dbReference type="GO" id="GO:0005576">
    <property type="term" value="C:extracellular region"/>
    <property type="evidence" value="ECO:0007669"/>
    <property type="project" value="InterPro"/>
</dbReference>
<dbReference type="InterPro" id="IPR034113">
    <property type="entry name" value="SCP_GAPR1-like"/>
</dbReference>
<name>A0A139XD29_9CYAN</name>
<dbReference type="InterPro" id="IPR001283">
    <property type="entry name" value="CRISP-related"/>
</dbReference>
<feature type="domain" description="SCP" evidence="1">
    <location>
        <begin position="12"/>
        <end position="145"/>
    </location>
</feature>
<dbReference type="AlphaFoldDB" id="A0A139XD29"/>
<dbReference type="SMART" id="SM00198">
    <property type="entry name" value="SCP"/>
    <property type="match status" value="1"/>
</dbReference>
<dbReference type="PANTHER" id="PTHR10334">
    <property type="entry name" value="CYSTEINE-RICH SECRETORY PROTEIN-RELATED"/>
    <property type="match status" value="1"/>
</dbReference>
<dbReference type="InterPro" id="IPR035940">
    <property type="entry name" value="CAP_sf"/>
</dbReference>
<dbReference type="STRING" id="128403.WA1_20150"/>
<dbReference type="FunFam" id="3.40.33.10:FF:000010">
    <property type="entry name" value="Predicted protein"/>
    <property type="match status" value="1"/>
</dbReference>
<reference evidence="2 3" key="1">
    <citation type="journal article" date="2013" name="Genome Biol. Evol.">
        <title>Genomes of Stigonematalean cyanobacteria (subsection V) and the evolution of oxygenic photosynthesis from prokaryotes to plastids.</title>
        <authorList>
            <person name="Dagan T."/>
            <person name="Roettger M."/>
            <person name="Stucken K."/>
            <person name="Landan G."/>
            <person name="Koch R."/>
            <person name="Major P."/>
            <person name="Gould S.B."/>
            <person name="Goremykin V.V."/>
            <person name="Rippka R."/>
            <person name="Tandeau de Marsac N."/>
            <person name="Gugger M."/>
            <person name="Lockhart P.J."/>
            <person name="Allen J.F."/>
            <person name="Brune I."/>
            <person name="Maus I."/>
            <person name="Puhler A."/>
            <person name="Martin W.F."/>
        </authorList>
    </citation>
    <scope>NUCLEOTIDE SEQUENCE [LARGE SCALE GENOMIC DNA]</scope>
    <source>
        <strain evidence="2 3">PCC 7110</strain>
    </source>
</reference>
<organism evidence="2 3">
    <name type="scientific">Scytonema hofmannii PCC 7110</name>
    <dbReference type="NCBI Taxonomy" id="128403"/>
    <lineage>
        <taxon>Bacteria</taxon>
        <taxon>Bacillati</taxon>
        <taxon>Cyanobacteriota</taxon>
        <taxon>Cyanophyceae</taxon>
        <taxon>Nostocales</taxon>
        <taxon>Scytonemataceae</taxon>
        <taxon>Scytonema</taxon>
    </lineage>
</organism>
<accession>A0A139XD29</accession>
<comment type="caution">
    <text evidence="2">The sequence shown here is derived from an EMBL/GenBank/DDBJ whole genome shotgun (WGS) entry which is preliminary data.</text>
</comment>
<evidence type="ECO:0000313" key="2">
    <source>
        <dbReference type="EMBL" id="KYC42598.1"/>
    </source>
</evidence>
<dbReference type="Gene3D" id="3.40.33.10">
    <property type="entry name" value="CAP"/>
    <property type="match status" value="1"/>
</dbReference>
<dbReference type="EMBL" id="ANNX02000020">
    <property type="protein sequence ID" value="KYC42598.1"/>
    <property type="molecule type" value="Genomic_DNA"/>
</dbReference>
<gene>
    <name evidence="2" type="ORF">WA1_20150</name>
</gene>
<sequence length="149" mass="16454">MSSFKPITETSTFAEEILNAHNKYRAEVRVQPLQWSNDLAASAQQWANHLAQTGKFEHSRSGENLALGTTGAFSVTQLVDMWGNEKQHFRNGSFPNVSSTGNWQDVGHYTQVVWRNTTSVGGGLARGNGRDILVCHYNPVGNFSGQPVF</sequence>
<protein>
    <submittedName>
        <fullName evidence="2">SCP-like extracellular</fullName>
    </submittedName>
</protein>
<evidence type="ECO:0000259" key="1">
    <source>
        <dbReference type="SMART" id="SM00198"/>
    </source>
</evidence>
<dbReference type="CDD" id="cd05382">
    <property type="entry name" value="CAP_GAPR1-like"/>
    <property type="match status" value="1"/>
</dbReference>
<proteinExistence type="predicted"/>
<keyword evidence="3" id="KW-1185">Reference proteome</keyword>
<evidence type="ECO:0000313" key="3">
    <source>
        <dbReference type="Proteomes" id="UP000076925"/>
    </source>
</evidence>
<dbReference type="InterPro" id="IPR018244">
    <property type="entry name" value="Allrgn_V5/Tpx1_CS"/>
</dbReference>
<dbReference type="SUPFAM" id="SSF55797">
    <property type="entry name" value="PR-1-like"/>
    <property type="match status" value="1"/>
</dbReference>
<dbReference type="PROSITE" id="PS01009">
    <property type="entry name" value="CRISP_1"/>
    <property type="match status" value="1"/>
</dbReference>
<dbReference type="Proteomes" id="UP000076925">
    <property type="component" value="Unassembled WGS sequence"/>
</dbReference>